<dbReference type="Gene3D" id="3.90.20.20">
    <property type="match status" value="1"/>
</dbReference>
<evidence type="ECO:0000313" key="5">
    <source>
        <dbReference type="EMBL" id="TFE68917.1"/>
    </source>
</evidence>
<name>A0A4Y8PCF4_9BACT</name>
<dbReference type="Proteomes" id="UP000297713">
    <property type="component" value="Unassembled WGS sequence"/>
</dbReference>
<dbReference type="SUPFAM" id="SSF51064">
    <property type="entry name" value="Head domain of nucleotide exchange factor GrpE"/>
    <property type="match status" value="1"/>
</dbReference>
<keyword evidence="2 3" id="KW-0143">Chaperone</keyword>
<keyword evidence="3" id="KW-0963">Cytoplasm</keyword>
<evidence type="ECO:0000256" key="2">
    <source>
        <dbReference type="ARBA" id="ARBA00023186"/>
    </source>
</evidence>
<protein>
    <recommendedName>
        <fullName evidence="3">Protein GrpE</fullName>
    </recommendedName>
    <alternativeName>
        <fullName evidence="3">HSP-70 cofactor</fullName>
    </alternativeName>
</protein>
<dbReference type="HAMAP" id="MF_01151">
    <property type="entry name" value="GrpE"/>
    <property type="match status" value="1"/>
</dbReference>
<comment type="similarity">
    <text evidence="1 3 4">Belongs to the GrpE family.</text>
</comment>
<comment type="caution">
    <text evidence="5">The sequence shown here is derived from an EMBL/GenBank/DDBJ whole genome shotgun (WGS) entry which is preliminary data.</text>
</comment>
<dbReference type="GO" id="GO:0005737">
    <property type="term" value="C:cytoplasm"/>
    <property type="evidence" value="ECO:0007669"/>
    <property type="project" value="UniProtKB-SubCell"/>
</dbReference>
<dbReference type="InterPro" id="IPR009012">
    <property type="entry name" value="GrpE_head"/>
</dbReference>
<evidence type="ECO:0000256" key="4">
    <source>
        <dbReference type="RuleBase" id="RU004478"/>
    </source>
</evidence>
<keyword evidence="6" id="KW-1185">Reference proteome</keyword>
<dbReference type="RefSeq" id="WP_134439867.1">
    <property type="nucleotide sequence ID" value="NZ_LXQC01000136.1"/>
</dbReference>
<dbReference type="InterPro" id="IPR000740">
    <property type="entry name" value="GrpE"/>
</dbReference>
<dbReference type="PANTHER" id="PTHR21237">
    <property type="entry name" value="GRPE PROTEIN"/>
    <property type="match status" value="1"/>
</dbReference>
<dbReference type="OrthoDB" id="9812586at2"/>
<accession>A0A4Y8PCF4</accession>
<dbReference type="Pfam" id="PF01025">
    <property type="entry name" value="GrpE"/>
    <property type="match status" value="1"/>
</dbReference>
<dbReference type="PANTHER" id="PTHR21237:SF23">
    <property type="entry name" value="GRPE PROTEIN HOMOLOG, MITOCHONDRIAL"/>
    <property type="match status" value="1"/>
</dbReference>
<dbReference type="GO" id="GO:0051082">
    <property type="term" value="F:unfolded protein binding"/>
    <property type="evidence" value="ECO:0007669"/>
    <property type="project" value="TreeGrafter"/>
</dbReference>
<comment type="subunit">
    <text evidence="3">Homodimer.</text>
</comment>
<evidence type="ECO:0000313" key="6">
    <source>
        <dbReference type="Proteomes" id="UP000297713"/>
    </source>
</evidence>
<dbReference type="GO" id="GO:0000774">
    <property type="term" value="F:adenyl-nucleotide exchange factor activity"/>
    <property type="evidence" value="ECO:0007669"/>
    <property type="project" value="InterPro"/>
</dbReference>
<evidence type="ECO:0000256" key="1">
    <source>
        <dbReference type="ARBA" id="ARBA00009054"/>
    </source>
</evidence>
<keyword evidence="3" id="KW-0346">Stress response</keyword>
<gene>
    <name evidence="3" type="primary">grpE</name>
    <name evidence="5" type="ORF">A7Q10_07425</name>
</gene>
<dbReference type="AlphaFoldDB" id="A0A4Y8PCF4"/>
<comment type="function">
    <text evidence="3">Participates actively in the response to hyperosmotic and heat shock by preventing the aggregation of stress-denatured proteins, in association with DnaK and GrpE. It is the nucleotide exchange factor for DnaK and may function as a thermosensor. Unfolded proteins bind initially to DnaJ; upon interaction with the DnaJ-bound protein, DnaK hydrolyzes its bound ATP, resulting in the formation of a stable complex. GrpE releases ADP from DnaK; ATP binding to DnaK triggers the release of the substrate protein, thus completing the reaction cycle. Several rounds of ATP-dependent interactions between DnaJ, DnaK and GrpE are required for fully efficient folding.</text>
</comment>
<dbReference type="SUPFAM" id="SSF58014">
    <property type="entry name" value="Coiled-coil domain of nucleotide exchange factor GrpE"/>
    <property type="match status" value="1"/>
</dbReference>
<dbReference type="GO" id="GO:0006457">
    <property type="term" value="P:protein folding"/>
    <property type="evidence" value="ECO:0007669"/>
    <property type="project" value="InterPro"/>
</dbReference>
<evidence type="ECO:0000256" key="3">
    <source>
        <dbReference type="HAMAP-Rule" id="MF_01151"/>
    </source>
</evidence>
<reference evidence="5 6" key="1">
    <citation type="submission" date="2016-05" db="EMBL/GenBank/DDBJ databases">
        <title>Diversity and Homogeneity among Thermoacidophilic Verrucomicrobia Methanotrophs Linked with Geographical Origin.</title>
        <authorList>
            <person name="Erikstad H.-A."/>
            <person name="Smestad N.B."/>
            <person name="Ceballos R.M."/>
            <person name="Birkeland N.-K."/>
        </authorList>
    </citation>
    <scope>NUCLEOTIDE SEQUENCE [LARGE SCALE GENOMIC DNA]</scope>
    <source>
        <strain evidence="5 6">Phi</strain>
    </source>
</reference>
<dbReference type="Gene3D" id="2.30.22.10">
    <property type="entry name" value="Head domain of nucleotide exchange factor GrpE"/>
    <property type="match status" value="1"/>
</dbReference>
<dbReference type="GO" id="GO:0051087">
    <property type="term" value="F:protein-folding chaperone binding"/>
    <property type="evidence" value="ECO:0007669"/>
    <property type="project" value="InterPro"/>
</dbReference>
<comment type="subcellular location">
    <subcellularLocation>
        <location evidence="3">Cytoplasm</location>
    </subcellularLocation>
</comment>
<sequence>MIESKNEEQKAMEQSNKSFNGKMAAFEVVSSSLLSQLQKKAQLTDELQDKLLRTLADWDNARKRMAKEKEEAIKLANTKILEALLPVIDNFEIGIQSSQKATDVQSVITGVQMVLSQLVQILKEEGLEPIEALGKPFDPNFHESLGFVETDKVEEGSVATQLRKGYMYKGRLLRAATVYVAKKPESAVKNDLPLEEIEEDKTV</sequence>
<dbReference type="PRINTS" id="PR00773">
    <property type="entry name" value="GRPEPROTEIN"/>
</dbReference>
<dbReference type="InterPro" id="IPR013805">
    <property type="entry name" value="GrpE_CC"/>
</dbReference>
<proteinExistence type="inferred from homology"/>
<dbReference type="GO" id="GO:0042803">
    <property type="term" value="F:protein homodimerization activity"/>
    <property type="evidence" value="ECO:0007669"/>
    <property type="project" value="InterPro"/>
</dbReference>
<dbReference type="CDD" id="cd00446">
    <property type="entry name" value="GrpE"/>
    <property type="match status" value="1"/>
</dbReference>
<dbReference type="EMBL" id="LXQC01000136">
    <property type="protein sequence ID" value="TFE68917.1"/>
    <property type="molecule type" value="Genomic_DNA"/>
</dbReference>
<organism evidence="5 6">
    <name type="scientific">Methylacidiphilum caldifontis</name>
    <dbReference type="NCBI Taxonomy" id="2795386"/>
    <lineage>
        <taxon>Bacteria</taxon>
        <taxon>Pseudomonadati</taxon>
        <taxon>Verrucomicrobiota</taxon>
        <taxon>Methylacidiphilae</taxon>
        <taxon>Methylacidiphilales</taxon>
        <taxon>Methylacidiphilaceae</taxon>
        <taxon>Methylacidiphilum (ex Ratnadevi et al. 2023)</taxon>
    </lineage>
</organism>